<keyword evidence="4" id="KW-1185">Reference proteome</keyword>
<dbReference type="Proteomes" id="UP001596044">
    <property type="component" value="Unassembled WGS sequence"/>
</dbReference>
<protein>
    <submittedName>
        <fullName evidence="3">Uncharacterized protein</fullName>
    </submittedName>
</protein>
<reference evidence="4" key="1">
    <citation type="journal article" date="2019" name="Int. J. Syst. Evol. Microbiol.">
        <title>The Global Catalogue of Microorganisms (GCM) 10K type strain sequencing project: providing services to taxonomists for standard genome sequencing and annotation.</title>
        <authorList>
            <consortium name="The Broad Institute Genomics Platform"/>
            <consortium name="The Broad Institute Genome Sequencing Center for Infectious Disease"/>
            <person name="Wu L."/>
            <person name="Ma J."/>
        </authorList>
    </citation>
    <scope>NUCLEOTIDE SEQUENCE [LARGE SCALE GENOMIC DNA]</scope>
    <source>
        <strain evidence="4">KACC 11904</strain>
    </source>
</reference>
<comment type="caution">
    <text evidence="3">The sequence shown here is derived from an EMBL/GenBank/DDBJ whole genome shotgun (WGS) entry which is preliminary data.</text>
</comment>
<gene>
    <name evidence="3" type="ORF">ACFPOG_06695</name>
</gene>
<accession>A0ABW0K3E3</accession>
<keyword evidence="2" id="KW-1133">Transmembrane helix</keyword>
<organism evidence="3 4">
    <name type="scientific">Paenibacillus aestuarii</name>
    <dbReference type="NCBI Taxonomy" id="516965"/>
    <lineage>
        <taxon>Bacteria</taxon>
        <taxon>Bacillati</taxon>
        <taxon>Bacillota</taxon>
        <taxon>Bacilli</taxon>
        <taxon>Bacillales</taxon>
        <taxon>Paenibacillaceae</taxon>
        <taxon>Paenibacillus</taxon>
    </lineage>
</organism>
<evidence type="ECO:0000313" key="4">
    <source>
        <dbReference type="Proteomes" id="UP001596044"/>
    </source>
</evidence>
<sequence>MRRRFSAVEIVIGVLIAIGLIVSLRTLFIPILVLGIIFLLYKFPPNRWKWNARMSRRTRKGKTKTAKFRVINGGGSNPSDSDSDDMPKYH</sequence>
<evidence type="ECO:0000256" key="1">
    <source>
        <dbReference type="SAM" id="MobiDB-lite"/>
    </source>
</evidence>
<keyword evidence="2" id="KW-0812">Transmembrane</keyword>
<dbReference type="RefSeq" id="WP_270885830.1">
    <property type="nucleotide sequence ID" value="NZ_JAQFVF010000092.1"/>
</dbReference>
<feature type="region of interest" description="Disordered" evidence="1">
    <location>
        <begin position="59"/>
        <end position="90"/>
    </location>
</feature>
<keyword evidence="2" id="KW-0472">Membrane</keyword>
<dbReference type="EMBL" id="JBHSMJ010000009">
    <property type="protein sequence ID" value="MFC5447940.1"/>
    <property type="molecule type" value="Genomic_DNA"/>
</dbReference>
<feature type="transmembrane region" description="Helical" evidence="2">
    <location>
        <begin position="12"/>
        <end position="41"/>
    </location>
</feature>
<evidence type="ECO:0000256" key="2">
    <source>
        <dbReference type="SAM" id="Phobius"/>
    </source>
</evidence>
<evidence type="ECO:0000313" key="3">
    <source>
        <dbReference type="EMBL" id="MFC5447940.1"/>
    </source>
</evidence>
<proteinExistence type="predicted"/>
<name>A0ABW0K3E3_9BACL</name>